<accession>A0A699VJ28</accession>
<keyword evidence="1" id="KW-0808">Transferase</keyword>
<reference evidence="1" key="1">
    <citation type="journal article" date="2019" name="Sci. Rep.">
        <title>Draft genome of Tanacetum cinerariifolium, the natural source of mosquito coil.</title>
        <authorList>
            <person name="Yamashiro T."/>
            <person name="Shiraishi A."/>
            <person name="Satake H."/>
            <person name="Nakayama K."/>
        </authorList>
    </citation>
    <scope>NUCLEOTIDE SEQUENCE</scope>
</reference>
<protein>
    <submittedName>
        <fullName evidence="1">Reverse transcriptase domain-containing protein</fullName>
    </submittedName>
</protein>
<keyword evidence="1" id="KW-0695">RNA-directed DNA polymerase</keyword>
<dbReference type="EMBL" id="BKCJ011443292">
    <property type="protein sequence ID" value="GFD34159.1"/>
    <property type="molecule type" value="Genomic_DNA"/>
</dbReference>
<keyword evidence="1" id="KW-0548">Nucleotidyltransferase</keyword>
<dbReference type="PANTHER" id="PTHR33067:SF35">
    <property type="entry name" value="ASPARTIC PEPTIDASE DDI1-TYPE DOMAIN-CONTAINING PROTEIN"/>
    <property type="match status" value="1"/>
</dbReference>
<dbReference type="PANTHER" id="PTHR33067">
    <property type="entry name" value="RNA-DIRECTED DNA POLYMERASE-RELATED"/>
    <property type="match status" value="1"/>
</dbReference>
<feature type="non-terminal residue" evidence="1">
    <location>
        <position position="98"/>
    </location>
</feature>
<gene>
    <name evidence="1" type="ORF">Tci_906128</name>
</gene>
<dbReference type="AlphaFoldDB" id="A0A699VJ28"/>
<dbReference type="Gene3D" id="2.40.70.10">
    <property type="entry name" value="Acid Proteases"/>
    <property type="match status" value="1"/>
</dbReference>
<dbReference type="GO" id="GO:0003964">
    <property type="term" value="F:RNA-directed DNA polymerase activity"/>
    <property type="evidence" value="ECO:0007669"/>
    <property type="project" value="UniProtKB-KW"/>
</dbReference>
<proteinExistence type="predicted"/>
<organism evidence="1">
    <name type="scientific">Tanacetum cinerariifolium</name>
    <name type="common">Dalmatian daisy</name>
    <name type="synonym">Chrysanthemum cinerariifolium</name>
    <dbReference type="NCBI Taxonomy" id="118510"/>
    <lineage>
        <taxon>Eukaryota</taxon>
        <taxon>Viridiplantae</taxon>
        <taxon>Streptophyta</taxon>
        <taxon>Embryophyta</taxon>
        <taxon>Tracheophyta</taxon>
        <taxon>Spermatophyta</taxon>
        <taxon>Magnoliopsida</taxon>
        <taxon>eudicotyledons</taxon>
        <taxon>Gunneridae</taxon>
        <taxon>Pentapetalae</taxon>
        <taxon>asterids</taxon>
        <taxon>campanulids</taxon>
        <taxon>Asterales</taxon>
        <taxon>Asteraceae</taxon>
        <taxon>Asteroideae</taxon>
        <taxon>Anthemideae</taxon>
        <taxon>Anthemidinae</taxon>
        <taxon>Tanacetum</taxon>
    </lineage>
</organism>
<evidence type="ECO:0000313" key="1">
    <source>
        <dbReference type="EMBL" id="GFD34159.1"/>
    </source>
</evidence>
<sequence length="98" mass="11191">MPKFALMFKKLLNNKDKLIELTKRPLNENCSTVVLKKLPEKLGDPGRFLIPCDFTGFNNCLALTDLGTSINLMPLSIWKKLRLPTLNDMKMVLELADR</sequence>
<comment type="caution">
    <text evidence="1">The sequence shown here is derived from an EMBL/GenBank/DDBJ whole genome shotgun (WGS) entry which is preliminary data.</text>
</comment>
<name>A0A699VJ28_TANCI</name>
<dbReference type="InterPro" id="IPR021109">
    <property type="entry name" value="Peptidase_aspartic_dom_sf"/>
</dbReference>